<dbReference type="PaxDb" id="65489-OBART12G12180.2"/>
<proteinExistence type="predicted"/>
<reference evidence="1" key="2">
    <citation type="submission" date="2015-03" db="UniProtKB">
        <authorList>
            <consortium name="EnsemblPlants"/>
        </authorList>
    </citation>
    <scope>IDENTIFICATION</scope>
</reference>
<accession>A0A0D3HUI4</accession>
<evidence type="ECO:0000313" key="1">
    <source>
        <dbReference type="EnsemblPlants" id="OBART12G12180.2"/>
    </source>
</evidence>
<reference evidence="1" key="1">
    <citation type="journal article" date="2009" name="Rice">
        <title>De Novo Next Generation Sequencing of Plant Genomes.</title>
        <authorList>
            <person name="Rounsley S."/>
            <person name="Marri P.R."/>
            <person name="Yu Y."/>
            <person name="He R."/>
            <person name="Sisneros N."/>
            <person name="Goicoechea J.L."/>
            <person name="Lee S.J."/>
            <person name="Angelova A."/>
            <person name="Kudrna D."/>
            <person name="Luo M."/>
            <person name="Affourtit J."/>
            <person name="Desany B."/>
            <person name="Knight J."/>
            <person name="Niazi F."/>
            <person name="Egholm M."/>
            <person name="Wing R.A."/>
        </authorList>
    </citation>
    <scope>NUCLEOTIDE SEQUENCE [LARGE SCALE GENOMIC DNA]</scope>
    <source>
        <strain evidence="1">cv. IRGC 105608</strain>
    </source>
</reference>
<organism evidence="1">
    <name type="scientific">Oryza barthii</name>
    <dbReference type="NCBI Taxonomy" id="65489"/>
    <lineage>
        <taxon>Eukaryota</taxon>
        <taxon>Viridiplantae</taxon>
        <taxon>Streptophyta</taxon>
        <taxon>Embryophyta</taxon>
        <taxon>Tracheophyta</taxon>
        <taxon>Spermatophyta</taxon>
        <taxon>Magnoliopsida</taxon>
        <taxon>Liliopsida</taxon>
        <taxon>Poales</taxon>
        <taxon>Poaceae</taxon>
        <taxon>BOP clade</taxon>
        <taxon>Oryzoideae</taxon>
        <taxon>Oryzeae</taxon>
        <taxon>Oryzinae</taxon>
        <taxon>Oryza</taxon>
    </lineage>
</organism>
<dbReference type="EnsemblPlants" id="OBART12G12180.2">
    <property type="protein sequence ID" value="OBART12G12180.2"/>
    <property type="gene ID" value="OBART12G12180"/>
</dbReference>
<sequence length="105" mass="11934">MTALPYFDEIDPSTIDVLLTPNHPLLLGPCCLSTLLGQDDIQGARVHDPCHKGHLQATPFRLCQSQHSSWIRSSWRICCLTSKTFFVPWIKLRYLISLNGFKLPI</sequence>
<dbReference type="AlphaFoldDB" id="A0A0D3HUI4"/>
<dbReference type="HOGENOM" id="CLU_2240687_0_0_1"/>
<evidence type="ECO:0000313" key="2">
    <source>
        <dbReference type="Proteomes" id="UP000026960"/>
    </source>
</evidence>
<dbReference type="Gramene" id="OBART12G12180.2">
    <property type="protein sequence ID" value="OBART12G12180.2"/>
    <property type="gene ID" value="OBART12G12180"/>
</dbReference>
<protein>
    <submittedName>
        <fullName evidence="1">Uncharacterized protein</fullName>
    </submittedName>
</protein>
<keyword evidence="2" id="KW-1185">Reference proteome</keyword>
<name>A0A0D3HUI4_9ORYZ</name>
<dbReference type="Proteomes" id="UP000026960">
    <property type="component" value="Chromosome 12"/>
</dbReference>
<dbReference type="STRING" id="65489.A0A0D3HUI4"/>